<dbReference type="AlphaFoldDB" id="A0A803PIA6"/>
<reference evidence="1" key="2">
    <citation type="submission" date="2021-03" db="UniProtKB">
        <authorList>
            <consortium name="EnsemblPlants"/>
        </authorList>
    </citation>
    <scope>IDENTIFICATION</scope>
</reference>
<evidence type="ECO:0000313" key="2">
    <source>
        <dbReference type="Proteomes" id="UP000596661"/>
    </source>
</evidence>
<evidence type="ECO:0008006" key="3">
    <source>
        <dbReference type="Google" id="ProtNLM"/>
    </source>
</evidence>
<keyword evidence="2" id="KW-1185">Reference proteome</keyword>
<accession>A0A803PIA6</accession>
<dbReference type="OMA" id="LLWENEC"/>
<evidence type="ECO:0000313" key="1">
    <source>
        <dbReference type="EnsemblPlants" id="cds.evm.model.04.663"/>
    </source>
</evidence>
<protein>
    <recommendedName>
        <fullName evidence="3">Reverse transcriptase</fullName>
    </recommendedName>
</protein>
<dbReference type="EnsemblPlants" id="evm.model.04.663">
    <property type="protein sequence ID" value="cds.evm.model.04.663"/>
    <property type="gene ID" value="evm.TU.04.663"/>
</dbReference>
<dbReference type="Gramene" id="evm.model.04.663">
    <property type="protein sequence ID" value="cds.evm.model.04.663"/>
    <property type="gene ID" value="evm.TU.04.663"/>
</dbReference>
<dbReference type="EMBL" id="UZAU01000366">
    <property type="status" value="NOT_ANNOTATED_CDS"/>
    <property type="molecule type" value="Genomic_DNA"/>
</dbReference>
<sequence length="162" mass="18223">MQQNISLLNNAANRCDSNMTELKKSEAILDELLEQEEKYWHQRSRVDWLQCGDQNTKLFHAHATSRKSKSVIKSLVNSQGITVTSKADMTNAICSYYDSLFASEGVDPHSLQEILSVVPTTITHDMNKSLTEPFTSNDVYDALKSMSPDKSLGCDGMFAMFY</sequence>
<reference evidence="1" key="1">
    <citation type="submission" date="2018-11" db="EMBL/GenBank/DDBJ databases">
        <authorList>
            <person name="Grassa J C."/>
        </authorList>
    </citation>
    <scope>NUCLEOTIDE SEQUENCE [LARGE SCALE GENOMIC DNA]</scope>
</reference>
<name>A0A803PIA6_CANSA</name>
<dbReference type="Proteomes" id="UP000596661">
    <property type="component" value="Chromosome 4"/>
</dbReference>
<organism evidence="1 2">
    <name type="scientific">Cannabis sativa</name>
    <name type="common">Hemp</name>
    <name type="synonym">Marijuana</name>
    <dbReference type="NCBI Taxonomy" id="3483"/>
    <lineage>
        <taxon>Eukaryota</taxon>
        <taxon>Viridiplantae</taxon>
        <taxon>Streptophyta</taxon>
        <taxon>Embryophyta</taxon>
        <taxon>Tracheophyta</taxon>
        <taxon>Spermatophyta</taxon>
        <taxon>Magnoliopsida</taxon>
        <taxon>eudicotyledons</taxon>
        <taxon>Gunneridae</taxon>
        <taxon>Pentapetalae</taxon>
        <taxon>rosids</taxon>
        <taxon>fabids</taxon>
        <taxon>Rosales</taxon>
        <taxon>Cannabaceae</taxon>
        <taxon>Cannabis</taxon>
    </lineage>
</organism>
<proteinExistence type="predicted"/>